<dbReference type="GO" id="GO:0005783">
    <property type="term" value="C:endoplasmic reticulum"/>
    <property type="evidence" value="ECO:0007669"/>
    <property type="project" value="UniProtKB-SubCell"/>
</dbReference>
<keyword evidence="4 6" id="KW-0333">Golgi apparatus</keyword>
<dbReference type="Proteomes" id="UP000037460">
    <property type="component" value="Unassembled WGS sequence"/>
</dbReference>
<evidence type="ECO:0000256" key="3">
    <source>
        <dbReference type="ARBA" id="ARBA00022892"/>
    </source>
</evidence>
<comment type="caution">
    <text evidence="7">The sequence shown here is derived from an EMBL/GenBank/DDBJ whole genome shotgun (WGS) entry which is preliminary data.</text>
</comment>
<dbReference type="GO" id="GO:0006888">
    <property type="term" value="P:endoplasmic reticulum to Golgi vesicle-mediated transport"/>
    <property type="evidence" value="ECO:0007669"/>
    <property type="project" value="UniProtKB-UniRule"/>
</dbReference>
<organism evidence="7 8">
    <name type="scientific">Chrysochromulina tobinii</name>
    <dbReference type="NCBI Taxonomy" id="1460289"/>
    <lineage>
        <taxon>Eukaryota</taxon>
        <taxon>Haptista</taxon>
        <taxon>Haptophyta</taxon>
        <taxon>Prymnesiophyceae</taxon>
        <taxon>Prymnesiales</taxon>
        <taxon>Chrysochromulinaceae</taxon>
        <taxon>Chrysochromulina</taxon>
    </lineage>
</organism>
<dbReference type="InterPro" id="IPR007233">
    <property type="entry name" value="TRAPPC"/>
</dbReference>
<evidence type="ECO:0000256" key="1">
    <source>
        <dbReference type="ARBA" id="ARBA00022448"/>
    </source>
</evidence>
<protein>
    <recommendedName>
        <fullName evidence="6">Trafficking protein particle complex subunit</fullName>
    </recommendedName>
</protein>
<dbReference type="PANTHER" id="PTHR23249:SF16">
    <property type="entry name" value="TRAFFICKING PROTEIN PARTICLE COMPLEX SUBUNIT 1"/>
    <property type="match status" value="1"/>
</dbReference>
<evidence type="ECO:0000256" key="2">
    <source>
        <dbReference type="ARBA" id="ARBA00022824"/>
    </source>
</evidence>
<accession>A0A0M0JSG6</accession>
<evidence type="ECO:0000256" key="6">
    <source>
        <dbReference type="RuleBase" id="RU366065"/>
    </source>
</evidence>
<evidence type="ECO:0000256" key="5">
    <source>
        <dbReference type="ARBA" id="ARBA00038167"/>
    </source>
</evidence>
<dbReference type="SUPFAM" id="SSF64356">
    <property type="entry name" value="SNARE-like"/>
    <property type="match status" value="1"/>
</dbReference>
<evidence type="ECO:0000256" key="4">
    <source>
        <dbReference type="ARBA" id="ARBA00023034"/>
    </source>
</evidence>
<dbReference type="PANTHER" id="PTHR23249">
    <property type="entry name" value="TRAFFICKING PROTEIN PARTICLE COMPLEX SUBUNIT"/>
    <property type="match status" value="1"/>
</dbReference>
<dbReference type="GO" id="GO:0005794">
    <property type="term" value="C:Golgi apparatus"/>
    <property type="evidence" value="ECO:0007669"/>
    <property type="project" value="UniProtKB-SubCell"/>
</dbReference>
<keyword evidence="3 6" id="KW-0931">ER-Golgi transport</keyword>
<comment type="subcellular location">
    <subcellularLocation>
        <location evidence="6">Endoplasmic reticulum</location>
    </subcellularLocation>
    <subcellularLocation>
        <location evidence="6">Golgi apparatus</location>
        <location evidence="6">cis-Golgi network</location>
    </subcellularLocation>
</comment>
<dbReference type="CDD" id="cd14855">
    <property type="entry name" value="TRAPPC1_MUM2"/>
    <property type="match status" value="1"/>
</dbReference>
<dbReference type="AlphaFoldDB" id="A0A0M0JSG6"/>
<dbReference type="EMBL" id="JWZX01002405">
    <property type="protein sequence ID" value="KOO29504.1"/>
    <property type="molecule type" value="Genomic_DNA"/>
</dbReference>
<evidence type="ECO:0000313" key="8">
    <source>
        <dbReference type="Proteomes" id="UP000037460"/>
    </source>
</evidence>
<dbReference type="Pfam" id="PF04099">
    <property type="entry name" value="Sybindin"/>
    <property type="match status" value="1"/>
</dbReference>
<dbReference type="InterPro" id="IPR011012">
    <property type="entry name" value="Longin-like_dom_sf"/>
</dbReference>
<dbReference type="Gene3D" id="3.30.450.70">
    <property type="match status" value="1"/>
</dbReference>
<dbReference type="SMART" id="SM01399">
    <property type="entry name" value="Sybindin"/>
    <property type="match status" value="1"/>
</dbReference>
<comment type="subunit">
    <text evidence="6">Part of the multisubunit transport protein particle (TRAPP) complex.</text>
</comment>
<sequence length="133" mass="15404">MVVHTMQIFDRQGQPLYYREFNRPLAASKDEHKLMYGFLFSLKKLVASLSPKKGGGFYACSTSAYKLHYFETASGLRFVMTTDLAMADMRDVLRYIYSNFYVECLVKNPLWRPGEPITCPNFTKSLERYVATL</sequence>
<evidence type="ECO:0000313" key="7">
    <source>
        <dbReference type="EMBL" id="KOO29504.1"/>
    </source>
</evidence>
<keyword evidence="2 6" id="KW-0256">Endoplasmic reticulum</keyword>
<comment type="similarity">
    <text evidence="5">Belongs to the TRAPP small subunits family. BET5 subfamily.</text>
</comment>
<reference evidence="8" key="1">
    <citation type="journal article" date="2015" name="PLoS Genet.">
        <title>Genome Sequence and Transcriptome Analyses of Chrysochromulina tobin: Metabolic Tools for Enhanced Algal Fitness in the Prominent Order Prymnesiales (Haptophyceae).</title>
        <authorList>
            <person name="Hovde B.T."/>
            <person name="Deodato C.R."/>
            <person name="Hunsperger H.M."/>
            <person name="Ryken S.A."/>
            <person name="Yost W."/>
            <person name="Jha R.K."/>
            <person name="Patterson J."/>
            <person name="Monnat R.J. Jr."/>
            <person name="Barlow S.B."/>
            <person name="Starkenburg S.R."/>
            <person name="Cattolico R.A."/>
        </authorList>
    </citation>
    <scope>NUCLEOTIDE SEQUENCE</scope>
    <source>
        <strain evidence="8">CCMP291</strain>
    </source>
</reference>
<keyword evidence="1 6" id="KW-0813">Transport</keyword>
<name>A0A0M0JSG6_9EUKA</name>
<gene>
    <name evidence="7" type="ORF">Ctob_010369</name>
</gene>
<dbReference type="GO" id="GO:0030008">
    <property type="term" value="C:TRAPP complex"/>
    <property type="evidence" value="ECO:0007669"/>
    <property type="project" value="UniProtKB-UniRule"/>
</dbReference>
<keyword evidence="8" id="KW-1185">Reference proteome</keyword>
<proteinExistence type="inferred from homology"/>
<dbReference type="OrthoDB" id="246406at2759"/>